<evidence type="ECO:0000256" key="8">
    <source>
        <dbReference type="ARBA" id="ARBA00022801"/>
    </source>
</evidence>
<dbReference type="GO" id="GO:0004427">
    <property type="term" value="F:inorganic diphosphate phosphatase activity"/>
    <property type="evidence" value="ECO:0007669"/>
    <property type="project" value="UniProtKB-EC"/>
</dbReference>
<evidence type="ECO:0000256" key="2">
    <source>
        <dbReference type="ARBA" id="ARBA00004123"/>
    </source>
</evidence>
<dbReference type="PANTHER" id="PTHR19288:SF46">
    <property type="entry name" value="HALOACID DEHALOGENASE-LIKE HYDROLASE DOMAIN-CONTAINING PROTEIN 2"/>
    <property type="match status" value="1"/>
</dbReference>
<dbReference type="SUPFAM" id="SSF56784">
    <property type="entry name" value="HAD-like"/>
    <property type="match status" value="1"/>
</dbReference>
<keyword evidence="10" id="KW-0539">Nucleus</keyword>
<name>A0A1I7S0R5_BURXY</name>
<reference evidence="16" key="2">
    <citation type="submission" date="2020-08" db="EMBL/GenBank/DDBJ databases">
        <authorList>
            <person name="Kikuchi T."/>
        </authorList>
    </citation>
    <scope>NUCLEOTIDE SEQUENCE</scope>
    <source>
        <strain evidence="15">Ka4C1</strain>
    </source>
</reference>
<evidence type="ECO:0000256" key="10">
    <source>
        <dbReference type="ARBA" id="ARBA00023242"/>
    </source>
</evidence>
<dbReference type="EMBL" id="CAJFCV020000001">
    <property type="protein sequence ID" value="CAG9088298.1"/>
    <property type="molecule type" value="Genomic_DNA"/>
</dbReference>
<sequence>MPPKFAVLVDLSGTLHVEDEPTPNAVAALEKLLKHEEIAVKFVTNTTKESTRILMERLARCGFKNLQKSQFFTSLSAARQLIDQRKLKPLLMVDDAAMEEFSGIVQNGEMNSVLIALSPGHFNYHHMNTAFRLLLREDTELIAVHKGRYYRRRDGLALGPGPFIEALEFSSGKKAHLVGKPSKDFYNSAVDAIRKETGVKFESTNIWMIGDDVRDDINGAVDAGLHAILVKTGKFRETDLNELPKGALVAENFEKAVELLLEACKLQ</sequence>
<dbReference type="NCBIfam" id="TIGR01458">
    <property type="entry name" value="HAD-SF-IIA-hyp3"/>
    <property type="match status" value="1"/>
</dbReference>
<dbReference type="SMR" id="A0A1I7S0R5"/>
<dbReference type="WBParaSite" id="BXY_0658900.1">
    <property type="protein sequence ID" value="BXY_0658900.1"/>
    <property type="gene ID" value="BXY_0658900"/>
</dbReference>
<evidence type="ECO:0000313" key="18">
    <source>
        <dbReference type="Proteomes" id="UP000659654"/>
    </source>
</evidence>
<dbReference type="Pfam" id="PF13344">
    <property type="entry name" value="Hydrolase_6"/>
    <property type="match status" value="1"/>
</dbReference>
<evidence type="ECO:0000313" key="15">
    <source>
        <dbReference type="EMBL" id="CAD5211443.1"/>
    </source>
</evidence>
<dbReference type="GO" id="GO:0046872">
    <property type="term" value="F:metal ion binding"/>
    <property type="evidence" value="ECO:0007669"/>
    <property type="project" value="UniProtKB-KW"/>
</dbReference>
<dbReference type="eggNOG" id="KOG3040">
    <property type="taxonomic scope" value="Eukaryota"/>
</dbReference>
<evidence type="ECO:0000256" key="3">
    <source>
        <dbReference type="ARBA" id="ARBA00004496"/>
    </source>
</evidence>
<evidence type="ECO:0000256" key="5">
    <source>
        <dbReference type="ARBA" id="ARBA00012146"/>
    </source>
</evidence>
<comment type="catalytic activity">
    <reaction evidence="14">
        <text>diphosphate + H2O = 2 phosphate + H(+)</text>
        <dbReference type="Rhea" id="RHEA:24576"/>
        <dbReference type="ChEBI" id="CHEBI:15377"/>
        <dbReference type="ChEBI" id="CHEBI:15378"/>
        <dbReference type="ChEBI" id="CHEBI:33019"/>
        <dbReference type="ChEBI" id="CHEBI:43474"/>
        <dbReference type="EC" id="3.6.1.1"/>
    </reaction>
</comment>
<dbReference type="OrthoDB" id="426235at2759"/>
<dbReference type="GO" id="GO:0005737">
    <property type="term" value="C:cytoplasm"/>
    <property type="evidence" value="ECO:0007669"/>
    <property type="project" value="UniProtKB-SubCell"/>
</dbReference>
<dbReference type="GO" id="GO:0005634">
    <property type="term" value="C:nucleus"/>
    <property type="evidence" value="ECO:0007669"/>
    <property type="project" value="UniProtKB-SubCell"/>
</dbReference>
<evidence type="ECO:0000256" key="4">
    <source>
        <dbReference type="ARBA" id="ARBA00007958"/>
    </source>
</evidence>
<comment type="function">
    <text evidence="11">Phosphatase that hydrolyzes imidodiphosphate, 3-phosphohistidine and 6-phospholysine. Has broad substrate specificity and can also hydrolyze inorganic diphosphate, but with lower efficiency.</text>
</comment>
<keyword evidence="8" id="KW-0378">Hydrolase</keyword>
<dbReference type="PANTHER" id="PTHR19288">
    <property type="entry name" value="4-NITROPHENYLPHOSPHATASE-RELATED"/>
    <property type="match status" value="1"/>
</dbReference>
<accession>A0A1I7S0R5</accession>
<gene>
    <name evidence="15" type="ORF">BXYJ_LOCUS2431</name>
</gene>
<dbReference type="InterPro" id="IPR023214">
    <property type="entry name" value="HAD_sf"/>
</dbReference>
<dbReference type="InterPro" id="IPR006355">
    <property type="entry name" value="LHPP/HDHD2"/>
</dbReference>
<evidence type="ECO:0000256" key="1">
    <source>
        <dbReference type="ARBA" id="ARBA00001946"/>
    </source>
</evidence>
<dbReference type="EC" id="3.6.1.1" evidence="5"/>
<evidence type="ECO:0000256" key="11">
    <source>
        <dbReference type="ARBA" id="ARBA00037258"/>
    </source>
</evidence>
<evidence type="ECO:0000256" key="14">
    <source>
        <dbReference type="ARBA" id="ARBA00047820"/>
    </source>
</evidence>
<comment type="cofactor">
    <cofactor evidence="1">
        <name>Mg(2+)</name>
        <dbReference type="ChEBI" id="CHEBI:18420"/>
    </cofactor>
</comment>
<keyword evidence="6" id="KW-0963">Cytoplasm</keyword>
<dbReference type="AlphaFoldDB" id="A0A1I7S0R5"/>
<keyword evidence="9" id="KW-0460">Magnesium</keyword>
<comment type="similarity">
    <text evidence="4">Belongs to the HAD-like hydrolase superfamily.</text>
</comment>
<evidence type="ECO:0000256" key="12">
    <source>
        <dbReference type="ARBA" id="ARBA00039357"/>
    </source>
</evidence>
<keyword evidence="18" id="KW-1185">Reference proteome</keyword>
<dbReference type="FunFam" id="3.40.50.1000:FF:000051">
    <property type="entry name" value="Phospholysine phosphohistidine inorganic pyrophosphate phosphatase"/>
    <property type="match status" value="1"/>
</dbReference>
<dbReference type="GO" id="GO:0016791">
    <property type="term" value="F:phosphatase activity"/>
    <property type="evidence" value="ECO:0007669"/>
    <property type="project" value="InterPro"/>
</dbReference>
<dbReference type="InterPro" id="IPR036412">
    <property type="entry name" value="HAD-like_sf"/>
</dbReference>
<dbReference type="NCBIfam" id="TIGR01460">
    <property type="entry name" value="HAD-SF-IIA"/>
    <property type="match status" value="1"/>
</dbReference>
<organism evidence="17 19">
    <name type="scientific">Bursaphelenchus xylophilus</name>
    <name type="common">Pinewood nematode worm</name>
    <name type="synonym">Aphelenchoides xylophilus</name>
    <dbReference type="NCBI Taxonomy" id="6326"/>
    <lineage>
        <taxon>Eukaryota</taxon>
        <taxon>Metazoa</taxon>
        <taxon>Ecdysozoa</taxon>
        <taxon>Nematoda</taxon>
        <taxon>Chromadorea</taxon>
        <taxon>Rhabditida</taxon>
        <taxon>Tylenchina</taxon>
        <taxon>Tylenchomorpha</taxon>
        <taxon>Aphelenchoidea</taxon>
        <taxon>Aphelenchoididae</taxon>
        <taxon>Bursaphelenchus</taxon>
    </lineage>
</organism>
<keyword evidence="7" id="KW-0479">Metal-binding</keyword>
<evidence type="ECO:0000313" key="16">
    <source>
        <dbReference type="EMBL" id="CAG9088298.1"/>
    </source>
</evidence>
<reference evidence="19" key="1">
    <citation type="submission" date="2016-11" db="UniProtKB">
        <authorList>
            <consortium name="WormBaseParasite"/>
        </authorList>
    </citation>
    <scope>IDENTIFICATION</scope>
</reference>
<dbReference type="EMBL" id="CAJFDI010000001">
    <property type="protein sequence ID" value="CAD5211443.1"/>
    <property type="molecule type" value="Genomic_DNA"/>
</dbReference>
<dbReference type="Proteomes" id="UP000659654">
    <property type="component" value="Unassembled WGS sequence"/>
</dbReference>
<dbReference type="Pfam" id="PF13242">
    <property type="entry name" value="Hydrolase_like"/>
    <property type="match status" value="1"/>
</dbReference>
<comment type="subcellular location">
    <subcellularLocation>
        <location evidence="3">Cytoplasm</location>
    </subcellularLocation>
    <subcellularLocation>
        <location evidence="2">Nucleus</location>
    </subcellularLocation>
</comment>
<proteinExistence type="inferred from homology"/>
<evidence type="ECO:0000256" key="7">
    <source>
        <dbReference type="ARBA" id="ARBA00022723"/>
    </source>
</evidence>
<evidence type="ECO:0000256" key="9">
    <source>
        <dbReference type="ARBA" id="ARBA00022842"/>
    </source>
</evidence>
<evidence type="ECO:0000256" key="6">
    <source>
        <dbReference type="ARBA" id="ARBA00022490"/>
    </source>
</evidence>
<dbReference type="InterPro" id="IPR006357">
    <property type="entry name" value="HAD-SF_hydro_IIA"/>
</dbReference>
<dbReference type="Proteomes" id="UP000095284">
    <property type="component" value="Unplaced"/>
</dbReference>
<evidence type="ECO:0000313" key="17">
    <source>
        <dbReference type="Proteomes" id="UP000095284"/>
    </source>
</evidence>
<dbReference type="Proteomes" id="UP000582659">
    <property type="component" value="Unassembled WGS sequence"/>
</dbReference>
<dbReference type="Gene3D" id="3.40.50.1000">
    <property type="entry name" value="HAD superfamily/HAD-like"/>
    <property type="match status" value="2"/>
</dbReference>
<evidence type="ECO:0000313" key="19">
    <source>
        <dbReference type="WBParaSite" id="BXY_0658900.1"/>
    </source>
</evidence>
<evidence type="ECO:0000256" key="13">
    <source>
        <dbReference type="ARBA" id="ARBA00039666"/>
    </source>
</evidence>
<protein>
    <recommendedName>
        <fullName evidence="13">Haloacid dehalogenase-like hydrolase domain-containing protein 2</fullName>
        <ecNumber evidence="5">3.6.1.1</ecNumber>
    </recommendedName>
    <alternativeName>
        <fullName evidence="12">Phospholysine phosphohistidine inorganic pyrophosphate phosphatase</fullName>
    </alternativeName>
</protein>